<reference evidence="1 2" key="1">
    <citation type="submission" date="2019-03" db="EMBL/GenBank/DDBJ databases">
        <title>Genomic Encyclopedia of Archaeal and Bacterial Type Strains, Phase II (KMG-II): from individual species to whole genera.</title>
        <authorList>
            <person name="Goeker M."/>
        </authorList>
    </citation>
    <scope>NUCLEOTIDE SEQUENCE [LARGE SCALE GENOMIC DNA]</scope>
    <source>
        <strain evidence="1 2">DSM 25233</strain>
    </source>
</reference>
<dbReference type="AlphaFoldDB" id="A0A4R7JUE8"/>
<dbReference type="RefSeq" id="WP_133688446.1">
    <property type="nucleotide sequence ID" value="NZ_SOAY01000013.1"/>
</dbReference>
<name>A0A4R7JUE8_9FLAO</name>
<evidence type="ECO:0000313" key="2">
    <source>
        <dbReference type="Proteomes" id="UP000294749"/>
    </source>
</evidence>
<proteinExistence type="predicted"/>
<sequence length="92" mass="10965">MKKLYFLILLLISLDGNSQHKNNDSIPAKKYVQELTELTFNLDGKIYPVYRSRRKNKVYKNGKEILNHVSYYIMRVDDVTGEEYMQLLEMED</sequence>
<organism evidence="1 2">
    <name type="scientific">Maribacter spongiicola</name>
    <dbReference type="NCBI Taxonomy" id="1206753"/>
    <lineage>
        <taxon>Bacteria</taxon>
        <taxon>Pseudomonadati</taxon>
        <taxon>Bacteroidota</taxon>
        <taxon>Flavobacteriia</taxon>
        <taxon>Flavobacteriales</taxon>
        <taxon>Flavobacteriaceae</taxon>
        <taxon>Maribacter</taxon>
    </lineage>
</organism>
<evidence type="ECO:0000313" key="1">
    <source>
        <dbReference type="EMBL" id="TDT41961.1"/>
    </source>
</evidence>
<dbReference type="Proteomes" id="UP000294749">
    <property type="component" value="Unassembled WGS sequence"/>
</dbReference>
<gene>
    <name evidence="1" type="ORF">CLV90_3194</name>
</gene>
<protein>
    <submittedName>
        <fullName evidence="1">Uncharacterized protein</fullName>
    </submittedName>
</protein>
<accession>A0A4R7JUE8</accession>
<keyword evidence="2" id="KW-1185">Reference proteome</keyword>
<comment type="caution">
    <text evidence="1">The sequence shown here is derived from an EMBL/GenBank/DDBJ whole genome shotgun (WGS) entry which is preliminary data.</text>
</comment>
<dbReference type="EMBL" id="SOAY01000013">
    <property type="protein sequence ID" value="TDT41961.1"/>
    <property type="molecule type" value="Genomic_DNA"/>
</dbReference>